<accession>A0A4U2YTR5</accession>
<evidence type="ECO:0000313" key="2">
    <source>
        <dbReference type="EMBL" id="TKI64265.1"/>
    </source>
</evidence>
<keyword evidence="1" id="KW-0812">Transmembrane</keyword>
<dbReference type="EMBL" id="SZPY01000001">
    <property type="protein sequence ID" value="TKI64265.1"/>
    <property type="molecule type" value="Genomic_DNA"/>
</dbReference>
<feature type="transmembrane region" description="Helical" evidence="1">
    <location>
        <begin position="78"/>
        <end position="98"/>
    </location>
</feature>
<keyword evidence="1" id="KW-1133">Transmembrane helix</keyword>
<dbReference type="Proteomes" id="UP000307808">
    <property type="component" value="Unassembled WGS sequence"/>
</dbReference>
<evidence type="ECO:0000256" key="1">
    <source>
        <dbReference type="SAM" id="Phobius"/>
    </source>
</evidence>
<name>A0A4U2YTR5_9ACTN</name>
<evidence type="ECO:0008006" key="4">
    <source>
        <dbReference type="Google" id="ProtNLM"/>
    </source>
</evidence>
<dbReference type="AlphaFoldDB" id="A0A4U2YTR5"/>
<comment type="caution">
    <text evidence="2">The sequence shown here is derived from an EMBL/GenBank/DDBJ whole genome shotgun (WGS) entry which is preliminary data.</text>
</comment>
<protein>
    <recommendedName>
        <fullName evidence="4">Transmembrane protein</fullName>
    </recommendedName>
</protein>
<proteinExistence type="predicted"/>
<reference evidence="2 3" key="1">
    <citation type="submission" date="2019-04" db="EMBL/GenBank/DDBJ databases">
        <authorList>
            <person name="Dong K."/>
        </authorList>
    </citation>
    <scope>NUCLEOTIDE SEQUENCE [LARGE SCALE GENOMIC DNA]</scope>
    <source>
        <strain evidence="3">dk3543</strain>
    </source>
</reference>
<organism evidence="2 3">
    <name type="scientific">Nocardioides jishulii</name>
    <dbReference type="NCBI Taxonomy" id="2575440"/>
    <lineage>
        <taxon>Bacteria</taxon>
        <taxon>Bacillati</taxon>
        <taxon>Actinomycetota</taxon>
        <taxon>Actinomycetes</taxon>
        <taxon>Propionibacteriales</taxon>
        <taxon>Nocardioidaceae</taxon>
        <taxon>Nocardioides</taxon>
    </lineage>
</organism>
<evidence type="ECO:0000313" key="3">
    <source>
        <dbReference type="Proteomes" id="UP000307808"/>
    </source>
</evidence>
<sequence>MFGLIWRLLALAALALWAVAALAYGVFLAELSEVGTQEVCQIRQQVFVPEAWERAERGSWWWQFSSACNGEYDLVPNWWALAVLLPVVLSALIARTLLRGGAAPDAVARCAT</sequence>
<dbReference type="RefSeq" id="WP_137064725.1">
    <property type="nucleotide sequence ID" value="NZ_CP040748.1"/>
</dbReference>
<keyword evidence="1" id="KW-0472">Membrane</keyword>
<keyword evidence="3" id="KW-1185">Reference proteome</keyword>
<gene>
    <name evidence="2" type="ORF">FC770_03690</name>
</gene>